<name>E9GXN6_DAPPU</name>
<dbReference type="Pfam" id="PF00089">
    <property type="entry name" value="Trypsin"/>
    <property type="match status" value="1"/>
</dbReference>
<dbReference type="InParanoid" id="E9GXN6"/>
<dbReference type="AlphaFoldDB" id="E9GXN6"/>
<dbReference type="InterPro" id="IPR043504">
    <property type="entry name" value="Peptidase_S1_PA_chymotrypsin"/>
</dbReference>
<dbReference type="InterPro" id="IPR009003">
    <property type="entry name" value="Peptidase_S1_PA"/>
</dbReference>
<evidence type="ECO:0000313" key="2">
    <source>
        <dbReference type="EMBL" id="EFX75692.1"/>
    </source>
</evidence>
<feature type="domain" description="Peptidase S1" evidence="1">
    <location>
        <begin position="18"/>
        <end position="47"/>
    </location>
</feature>
<dbReference type="Proteomes" id="UP000000305">
    <property type="component" value="Unassembled WGS sequence"/>
</dbReference>
<dbReference type="HOGENOM" id="CLU_2514963_0_0_1"/>
<dbReference type="EMBL" id="GL732573">
    <property type="protein sequence ID" value="EFX75692.1"/>
    <property type="molecule type" value="Genomic_DNA"/>
</dbReference>
<dbReference type="OrthoDB" id="6378239at2759"/>
<dbReference type="KEGG" id="dpx:DAPPUDRAFT_323011"/>
<reference evidence="2 3" key="1">
    <citation type="journal article" date="2011" name="Science">
        <title>The ecoresponsive genome of Daphnia pulex.</title>
        <authorList>
            <person name="Colbourne J.K."/>
            <person name="Pfrender M.E."/>
            <person name="Gilbert D."/>
            <person name="Thomas W.K."/>
            <person name="Tucker A."/>
            <person name="Oakley T.H."/>
            <person name="Tokishita S."/>
            <person name="Aerts A."/>
            <person name="Arnold G.J."/>
            <person name="Basu M.K."/>
            <person name="Bauer D.J."/>
            <person name="Caceres C.E."/>
            <person name="Carmel L."/>
            <person name="Casola C."/>
            <person name="Choi J.H."/>
            <person name="Detter J.C."/>
            <person name="Dong Q."/>
            <person name="Dusheyko S."/>
            <person name="Eads B.D."/>
            <person name="Frohlich T."/>
            <person name="Geiler-Samerotte K.A."/>
            <person name="Gerlach D."/>
            <person name="Hatcher P."/>
            <person name="Jogdeo S."/>
            <person name="Krijgsveld J."/>
            <person name="Kriventseva E.V."/>
            <person name="Kultz D."/>
            <person name="Laforsch C."/>
            <person name="Lindquist E."/>
            <person name="Lopez J."/>
            <person name="Manak J.R."/>
            <person name="Muller J."/>
            <person name="Pangilinan J."/>
            <person name="Patwardhan R.P."/>
            <person name="Pitluck S."/>
            <person name="Pritham E.J."/>
            <person name="Rechtsteiner A."/>
            <person name="Rho M."/>
            <person name="Rogozin I.B."/>
            <person name="Sakarya O."/>
            <person name="Salamov A."/>
            <person name="Schaack S."/>
            <person name="Shapiro H."/>
            <person name="Shiga Y."/>
            <person name="Skalitzky C."/>
            <person name="Smith Z."/>
            <person name="Souvorov A."/>
            <person name="Sung W."/>
            <person name="Tang Z."/>
            <person name="Tsuchiya D."/>
            <person name="Tu H."/>
            <person name="Vos H."/>
            <person name="Wang M."/>
            <person name="Wolf Y.I."/>
            <person name="Yamagata H."/>
            <person name="Yamada T."/>
            <person name="Ye Y."/>
            <person name="Shaw J.R."/>
            <person name="Andrews J."/>
            <person name="Crease T.J."/>
            <person name="Tang H."/>
            <person name="Lucas S.M."/>
            <person name="Robertson H.M."/>
            <person name="Bork P."/>
            <person name="Koonin E.V."/>
            <person name="Zdobnov E.M."/>
            <person name="Grigoriev I.V."/>
            <person name="Lynch M."/>
            <person name="Boore J.L."/>
        </authorList>
    </citation>
    <scope>NUCLEOTIDE SEQUENCE [LARGE SCALE GENOMIC DNA]</scope>
</reference>
<dbReference type="GO" id="GO:0004252">
    <property type="term" value="F:serine-type endopeptidase activity"/>
    <property type="evidence" value="ECO:0007669"/>
    <property type="project" value="InterPro"/>
</dbReference>
<protein>
    <recommendedName>
        <fullName evidence="1">Peptidase S1 domain-containing protein</fullName>
    </recommendedName>
</protein>
<gene>
    <name evidence="2" type="ORF">DAPPUDRAFT_323011</name>
</gene>
<dbReference type="SUPFAM" id="SSF50494">
    <property type="entry name" value="Trypsin-like serine proteases"/>
    <property type="match status" value="1"/>
</dbReference>
<proteinExistence type="predicted"/>
<dbReference type="GO" id="GO:0006508">
    <property type="term" value="P:proteolysis"/>
    <property type="evidence" value="ECO:0007669"/>
    <property type="project" value="InterPro"/>
</dbReference>
<organism evidence="2 3">
    <name type="scientific">Daphnia pulex</name>
    <name type="common">Water flea</name>
    <dbReference type="NCBI Taxonomy" id="6669"/>
    <lineage>
        <taxon>Eukaryota</taxon>
        <taxon>Metazoa</taxon>
        <taxon>Ecdysozoa</taxon>
        <taxon>Arthropoda</taxon>
        <taxon>Crustacea</taxon>
        <taxon>Branchiopoda</taxon>
        <taxon>Diplostraca</taxon>
        <taxon>Cladocera</taxon>
        <taxon>Anomopoda</taxon>
        <taxon>Daphniidae</taxon>
        <taxon>Daphnia</taxon>
    </lineage>
</organism>
<accession>E9GXN6</accession>
<sequence length="85" mass="9449">MGSLTYWLDWTFQFYGVQIGVTSFGNGCADPKYCGVYTRSPLYVSWIKTTMTNNCSGAYCNLFLAANILFSGEVSFWSGVELALN</sequence>
<dbReference type="InterPro" id="IPR001254">
    <property type="entry name" value="Trypsin_dom"/>
</dbReference>
<evidence type="ECO:0000313" key="3">
    <source>
        <dbReference type="Proteomes" id="UP000000305"/>
    </source>
</evidence>
<evidence type="ECO:0000259" key="1">
    <source>
        <dbReference type="Pfam" id="PF00089"/>
    </source>
</evidence>
<keyword evidence="3" id="KW-1185">Reference proteome</keyword>
<dbReference type="Gene3D" id="2.40.10.10">
    <property type="entry name" value="Trypsin-like serine proteases"/>
    <property type="match status" value="1"/>
</dbReference>